<evidence type="ECO:0000259" key="2">
    <source>
        <dbReference type="Pfam" id="PF00849"/>
    </source>
</evidence>
<dbReference type="EMBL" id="LAZR01040062">
    <property type="protein sequence ID" value="KKL15445.1"/>
    <property type="molecule type" value="Genomic_DNA"/>
</dbReference>
<dbReference type="Pfam" id="PF00849">
    <property type="entry name" value="PseudoU_synth_2"/>
    <property type="match status" value="1"/>
</dbReference>
<sequence length="132" mass="14881">PMGRHPKTRTKMSVLEHGGKEAVTHYRVIKRFPSHTHIRVNLETGRTHQIRVHMAHIGYPLVGDAAYGGRLKLPKGATPELHDTLRGFKRQALHAAKLGLIHPETDEYMEWQVSPPADFEALLLALEVDTRA</sequence>
<dbReference type="InterPro" id="IPR006145">
    <property type="entry name" value="PsdUridine_synth_RsuA/RluA"/>
</dbReference>
<gene>
    <name evidence="3" type="ORF">LCGC14_2505550</name>
</gene>
<dbReference type="CDD" id="cd02869">
    <property type="entry name" value="PseudoU_synth_RluA_like"/>
    <property type="match status" value="1"/>
</dbReference>
<dbReference type="GO" id="GO:0003723">
    <property type="term" value="F:RNA binding"/>
    <property type="evidence" value="ECO:0007669"/>
    <property type="project" value="InterPro"/>
</dbReference>
<dbReference type="SUPFAM" id="SSF55120">
    <property type="entry name" value="Pseudouridine synthase"/>
    <property type="match status" value="1"/>
</dbReference>
<dbReference type="InterPro" id="IPR050188">
    <property type="entry name" value="RluA_PseudoU_synthase"/>
</dbReference>
<dbReference type="PANTHER" id="PTHR21600">
    <property type="entry name" value="MITOCHONDRIAL RNA PSEUDOURIDINE SYNTHASE"/>
    <property type="match status" value="1"/>
</dbReference>
<comment type="caution">
    <text evidence="3">The sequence shown here is derived from an EMBL/GenBank/DDBJ whole genome shotgun (WGS) entry which is preliminary data.</text>
</comment>
<dbReference type="InterPro" id="IPR020103">
    <property type="entry name" value="PsdUridine_synth_cat_dom_sf"/>
</dbReference>
<evidence type="ECO:0000256" key="1">
    <source>
        <dbReference type="ARBA" id="ARBA00010876"/>
    </source>
</evidence>
<evidence type="ECO:0000313" key="3">
    <source>
        <dbReference type="EMBL" id="KKL15445.1"/>
    </source>
</evidence>
<dbReference type="AlphaFoldDB" id="A0A0F9B1B7"/>
<feature type="non-terminal residue" evidence="3">
    <location>
        <position position="1"/>
    </location>
</feature>
<proteinExistence type="inferred from homology"/>
<feature type="domain" description="Pseudouridine synthase RsuA/RluA-like" evidence="2">
    <location>
        <begin position="6"/>
        <end position="56"/>
    </location>
</feature>
<comment type="similarity">
    <text evidence="1">Belongs to the pseudouridine synthase RluA family.</text>
</comment>
<name>A0A0F9B1B7_9ZZZZ</name>
<dbReference type="Gene3D" id="3.30.2350.10">
    <property type="entry name" value="Pseudouridine synthase"/>
    <property type="match status" value="1"/>
</dbReference>
<dbReference type="GO" id="GO:0009982">
    <property type="term" value="F:pseudouridine synthase activity"/>
    <property type="evidence" value="ECO:0007669"/>
    <property type="project" value="InterPro"/>
</dbReference>
<protein>
    <recommendedName>
        <fullName evidence="2">Pseudouridine synthase RsuA/RluA-like domain-containing protein</fullName>
    </recommendedName>
</protein>
<accession>A0A0F9B1B7</accession>
<reference evidence="3" key="1">
    <citation type="journal article" date="2015" name="Nature">
        <title>Complex archaea that bridge the gap between prokaryotes and eukaryotes.</title>
        <authorList>
            <person name="Spang A."/>
            <person name="Saw J.H."/>
            <person name="Jorgensen S.L."/>
            <person name="Zaremba-Niedzwiedzka K."/>
            <person name="Martijn J."/>
            <person name="Lind A.E."/>
            <person name="van Eijk R."/>
            <person name="Schleper C."/>
            <person name="Guy L."/>
            <person name="Ettema T.J."/>
        </authorList>
    </citation>
    <scope>NUCLEOTIDE SEQUENCE</scope>
</reference>
<dbReference type="PANTHER" id="PTHR21600:SF44">
    <property type="entry name" value="RIBOSOMAL LARGE SUBUNIT PSEUDOURIDINE SYNTHASE D"/>
    <property type="match status" value="1"/>
</dbReference>
<organism evidence="3">
    <name type="scientific">marine sediment metagenome</name>
    <dbReference type="NCBI Taxonomy" id="412755"/>
    <lineage>
        <taxon>unclassified sequences</taxon>
        <taxon>metagenomes</taxon>
        <taxon>ecological metagenomes</taxon>
    </lineage>
</organism>
<dbReference type="GO" id="GO:0000455">
    <property type="term" value="P:enzyme-directed rRNA pseudouridine synthesis"/>
    <property type="evidence" value="ECO:0007669"/>
    <property type="project" value="TreeGrafter"/>
</dbReference>